<sequence>MSVIVPVYNDTERLKHCLKALDQQTYPQSCYEVIVVDNGSDPAEKVDRVVALFNQAFCINESTPGSYAARNHGISVAKGEIIAFTDADCLPALDWLEQGVTNLQKVLNCGLVVGKIEIFFQNSDKITPVELYESITAFPQKELLEKYQYGAGGNLFTWKKVLEKVGVFDATLKSSGDVEWCRRIFESGYLQVYAEESCVQHPARTSWRELYKRTIRLMGGIYDLQQKKNTRNFPKDLVFLSLLLKNLVPPLNFVVSTFLDERLTSLKHKCQVSLVMFFVRYVSAWEVLRLRFGGLSARE</sequence>
<comment type="similarity">
    <text evidence="2">Belongs to the glycosyltransferase 2 family.</text>
</comment>
<feature type="domain" description="Glycosyltransferase 2-like" evidence="5">
    <location>
        <begin position="2"/>
        <end position="165"/>
    </location>
</feature>
<dbReference type="Pfam" id="PF00535">
    <property type="entry name" value="Glycos_transf_2"/>
    <property type="match status" value="1"/>
</dbReference>
<organism evidence="6 7">
    <name type="scientific">Lyngbya aestuarii BL J</name>
    <dbReference type="NCBI Taxonomy" id="1348334"/>
    <lineage>
        <taxon>Bacteria</taxon>
        <taxon>Bacillati</taxon>
        <taxon>Cyanobacteriota</taxon>
        <taxon>Cyanophyceae</taxon>
        <taxon>Oscillatoriophycideae</taxon>
        <taxon>Oscillatoriales</taxon>
        <taxon>Microcoleaceae</taxon>
        <taxon>Lyngbya</taxon>
    </lineage>
</organism>
<proteinExistence type="inferred from homology"/>
<dbReference type="PANTHER" id="PTHR43179:SF12">
    <property type="entry name" value="GALACTOFURANOSYLTRANSFERASE GLFT2"/>
    <property type="match status" value="1"/>
</dbReference>
<dbReference type="Gene3D" id="3.90.550.10">
    <property type="entry name" value="Spore Coat Polysaccharide Biosynthesis Protein SpsA, Chain A"/>
    <property type="match status" value="1"/>
</dbReference>
<comment type="pathway">
    <text evidence="1">Cell wall biogenesis; cell wall polysaccharide biosynthesis.</text>
</comment>
<evidence type="ECO:0000256" key="2">
    <source>
        <dbReference type="ARBA" id="ARBA00006739"/>
    </source>
</evidence>
<evidence type="ECO:0000313" key="6">
    <source>
        <dbReference type="EMBL" id="ERT09858.1"/>
    </source>
</evidence>
<dbReference type="GO" id="GO:0016757">
    <property type="term" value="F:glycosyltransferase activity"/>
    <property type="evidence" value="ECO:0007669"/>
    <property type="project" value="UniProtKB-KW"/>
</dbReference>
<dbReference type="PANTHER" id="PTHR43179">
    <property type="entry name" value="RHAMNOSYLTRANSFERASE WBBL"/>
    <property type="match status" value="1"/>
</dbReference>
<dbReference type="SUPFAM" id="SSF53448">
    <property type="entry name" value="Nucleotide-diphospho-sugar transferases"/>
    <property type="match status" value="1"/>
</dbReference>
<protein>
    <submittedName>
        <fullName evidence="6">Glycosyl transferase 2 family protein</fullName>
    </submittedName>
</protein>
<dbReference type="Proteomes" id="UP000017127">
    <property type="component" value="Unassembled WGS sequence"/>
</dbReference>
<keyword evidence="3" id="KW-0328">Glycosyltransferase</keyword>
<dbReference type="AlphaFoldDB" id="U7QPP2"/>
<dbReference type="InterPro" id="IPR001173">
    <property type="entry name" value="Glyco_trans_2-like"/>
</dbReference>
<gene>
    <name evidence="6" type="ORF">M595_0056</name>
</gene>
<name>U7QPP2_9CYAN</name>
<keyword evidence="4 6" id="KW-0808">Transferase</keyword>
<evidence type="ECO:0000256" key="1">
    <source>
        <dbReference type="ARBA" id="ARBA00004776"/>
    </source>
</evidence>
<evidence type="ECO:0000256" key="4">
    <source>
        <dbReference type="ARBA" id="ARBA00022679"/>
    </source>
</evidence>
<dbReference type="CDD" id="cd00761">
    <property type="entry name" value="Glyco_tranf_GTA_type"/>
    <property type="match status" value="1"/>
</dbReference>
<keyword evidence="7" id="KW-1185">Reference proteome</keyword>
<dbReference type="InterPro" id="IPR029044">
    <property type="entry name" value="Nucleotide-diphossugar_trans"/>
</dbReference>
<reference evidence="6 7" key="1">
    <citation type="journal article" date="2013" name="Front. Microbiol.">
        <title>Comparative genomic analyses of the cyanobacterium, Lyngbya aestuarii BL J, a powerful hydrogen producer.</title>
        <authorList>
            <person name="Kothari A."/>
            <person name="Vaughn M."/>
            <person name="Garcia-Pichel F."/>
        </authorList>
    </citation>
    <scope>NUCLEOTIDE SEQUENCE [LARGE SCALE GENOMIC DNA]</scope>
    <source>
        <strain evidence="6 7">BL J</strain>
    </source>
</reference>
<comment type="caution">
    <text evidence="6">The sequence shown here is derived from an EMBL/GenBank/DDBJ whole genome shotgun (WGS) entry which is preliminary data.</text>
</comment>
<accession>U7QPP2</accession>
<evidence type="ECO:0000259" key="5">
    <source>
        <dbReference type="Pfam" id="PF00535"/>
    </source>
</evidence>
<evidence type="ECO:0000256" key="3">
    <source>
        <dbReference type="ARBA" id="ARBA00022676"/>
    </source>
</evidence>
<evidence type="ECO:0000313" key="7">
    <source>
        <dbReference type="Proteomes" id="UP000017127"/>
    </source>
</evidence>
<dbReference type="EMBL" id="AUZM01000001">
    <property type="protein sequence ID" value="ERT09858.1"/>
    <property type="molecule type" value="Genomic_DNA"/>
</dbReference>